<dbReference type="EMBL" id="FLUQ01000007">
    <property type="protein sequence ID" value="SBW11169.1"/>
    <property type="molecule type" value="Genomic_DNA"/>
</dbReference>
<dbReference type="PROSITE" id="PS50110">
    <property type="entry name" value="RESPONSE_REGULATORY"/>
    <property type="match status" value="1"/>
</dbReference>
<organism evidence="4">
    <name type="scientific">uncultured delta proteobacterium</name>
    <dbReference type="NCBI Taxonomy" id="34034"/>
    <lineage>
        <taxon>Bacteria</taxon>
        <taxon>Deltaproteobacteria</taxon>
        <taxon>environmental samples</taxon>
    </lineage>
</organism>
<dbReference type="PANTHER" id="PTHR44591">
    <property type="entry name" value="STRESS RESPONSE REGULATOR PROTEIN 1"/>
    <property type="match status" value="1"/>
</dbReference>
<dbReference type="InterPro" id="IPR001789">
    <property type="entry name" value="Sig_transdc_resp-reg_receiver"/>
</dbReference>
<dbReference type="InterPro" id="IPR011006">
    <property type="entry name" value="CheY-like_superfamily"/>
</dbReference>
<dbReference type="SUPFAM" id="SSF52172">
    <property type="entry name" value="CheY-like"/>
    <property type="match status" value="1"/>
</dbReference>
<keyword evidence="1 2" id="KW-0597">Phosphoprotein</keyword>
<dbReference type="PANTHER" id="PTHR44591:SF3">
    <property type="entry name" value="RESPONSE REGULATORY DOMAIN-CONTAINING PROTEIN"/>
    <property type="match status" value="1"/>
</dbReference>
<dbReference type="Pfam" id="PF00072">
    <property type="entry name" value="Response_reg"/>
    <property type="match status" value="1"/>
</dbReference>
<sequence length="151" mass="16235">MEQPFLGGSVPRACDTKRGIAVKTILVVDDNVTNLRHVSGQLAGEYAVIMAKSGGQALAIVAEKVPDLIVLDIEMPGMDGFATLAALRQNAALARIPVIFLTANHDPETRIKALAAGGVDFVRKPFEKEALLRRIGLHLNLSGGRQRLEKE</sequence>
<reference evidence="4" key="1">
    <citation type="submission" date="2016-04" db="EMBL/GenBank/DDBJ databases">
        <authorList>
            <person name="Evans L.H."/>
            <person name="Alamgir A."/>
            <person name="Owens N."/>
            <person name="Weber N.D."/>
            <person name="Virtaneva K."/>
            <person name="Barbian K."/>
            <person name="Babar A."/>
            <person name="Rosenke K."/>
        </authorList>
    </citation>
    <scope>NUCLEOTIDE SEQUENCE</scope>
    <source>
        <strain evidence="4">86</strain>
    </source>
</reference>
<accession>A0A212KHQ9</accession>
<feature type="modified residue" description="4-aspartylphosphate" evidence="2">
    <location>
        <position position="72"/>
    </location>
</feature>
<dbReference type="GO" id="GO:0000160">
    <property type="term" value="P:phosphorelay signal transduction system"/>
    <property type="evidence" value="ECO:0007669"/>
    <property type="project" value="InterPro"/>
</dbReference>
<evidence type="ECO:0000313" key="4">
    <source>
        <dbReference type="EMBL" id="SBW11169.1"/>
    </source>
</evidence>
<evidence type="ECO:0000256" key="1">
    <source>
        <dbReference type="ARBA" id="ARBA00022553"/>
    </source>
</evidence>
<evidence type="ECO:0000259" key="3">
    <source>
        <dbReference type="PROSITE" id="PS50110"/>
    </source>
</evidence>
<proteinExistence type="predicted"/>
<dbReference type="InterPro" id="IPR050595">
    <property type="entry name" value="Bact_response_regulator"/>
</dbReference>
<evidence type="ECO:0000256" key="2">
    <source>
        <dbReference type="PROSITE-ProRule" id="PRU00169"/>
    </source>
</evidence>
<feature type="domain" description="Response regulatory" evidence="3">
    <location>
        <begin position="24"/>
        <end position="139"/>
    </location>
</feature>
<dbReference type="AlphaFoldDB" id="A0A212KHQ9"/>
<protein>
    <submittedName>
        <fullName evidence="4">Response regulator</fullName>
    </submittedName>
</protein>
<name>A0A212KHQ9_9DELT</name>
<gene>
    <name evidence="4" type="ORF">KL86DPRO_70194</name>
</gene>
<dbReference type="SMART" id="SM00448">
    <property type="entry name" value="REC"/>
    <property type="match status" value="1"/>
</dbReference>
<dbReference type="Gene3D" id="3.40.50.2300">
    <property type="match status" value="1"/>
</dbReference>